<dbReference type="EMBL" id="JAEAOA010000873">
    <property type="protein sequence ID" value="KAK3594736.1"/>
    <property type="molecule type" value="Genomic_DNA"/>
</dbReference>
<dbReference type="GO" id="GO:0003723">
    <property type="term" value="F:RNA binding"/>
    <property type="evidence" value="ECO:0007669"/>
    <property type="project" value="UniProtKB-KW"/>
</dbReference>
<comment type="caution">
    <text evidence="24">The sequence shown here is derived from an EMBL/GenBank/DDBJ whole genome shotgun (WGS) entry which is preliminary data.</text>
</comment>
<dbReference type="EC" id="3.6.4.13" evidence="3"/>
<feature type="compositionally biased region" description="Acidic residues" evidence="20">
    <location>
        <begin position="319"/>
        <end position="334"/>
    </location>
</feature>
<feature type="region of interest" description="Disordered" evidence="20">
    <location>
        <begin position="304"/>
        <end position="342"/>
    </location>
</feature>
<dbReference type="Pfam" id="PF16739">
    <property type="entry name" value="CARD_2"/>
    <property type="match status" value="1"/>
</dbReference>
<dbReference type="InterPro" id="IPR041204">
    <property type="entry name" value="RIG-I-like_C"/>
</dbReference>
<dbReference type="SUPFAM" id="SSF52540">
    <property type="entry name" value="P-loop containing nucleoside triphosphate hydrolases"/>
    <property type="match status" value="1"/>
</dbReference>
<dbReference type="GO" id="GO:0051607">
    <property type="term" value="P:defense response to virus"/>
    <property type="evidence" value="ECO:0007669"/>
    <property type="project" value="UniProtKB-KW"/>
</dbReference>
<sequence length="1037" mass="118222">MGTLQVNLQAYKLYKYHLVHYLRPVDVALRLPDIVTPEQKMEISRLENAGNVRQATEKLLEIIERSDHLGKWPSFLNALKEYPRLIKILTSEPASEVEHQEYHVKWIHIFAPDLQEVVNAHEIVMHLKSEDVISEIDEQEILHKVDSSGNQAAFPLLLEALPRRQEPHVWFPAFLWSLLKSGHHELVYAIDPDFISAHKLGPIDMDEPSGSGASWNAGHSEEIEMVMEDSGEPDSSIGDLAAPLPSNPQHDATEYSPASCYHSNSLTEVKGDLLQNMNILDGKKIGDLEKDLTRDLQTESFELNLSTEDEAAGSHQSESENEFASDYESSDEEKPECKQKEHSSPLLNLRNYQLELAEYALRGNNTIICAETGSGKTWVALYIVKNHLESASPGKKLVVFMARTNPLIKQQHQRFVKYLPNYTTKLITGDSEHSTQLDIFLPDCDIICFTPQILFNNLEKQNVSLSDFSLMILDECHHTKKDEAYNRLMRKYLMAKVKNNVQILPQIVGMTASIGVGKSTSDDEAVDYIISVMANLDTCKLSTVEKYREEIEKYISRPKEDKIKMKDRPDDLCKKRILQAMIDVQEKLQDACLFEESLVDLVQSKRPRDLNSQQYTHWAKNVERTAASEVENPETSRLIISCVKYLATFNEALELNSLLGISDVCRFLARKFNPEKEQQSKHTPEERELFQIISKVQKNLGEYNKSEDQKNPNLEIMSKLLRDMLLDENQDQESRALVFVKARATCTSLADYLNNVLCNDNLRVHKLTGKAATPGDEGMTEAEQTDTLAKFASGEYAVLVSTSVGGEGIDIPDCNIVINYNYAGNEITKIQMTGRGRKKGGKNIVMGYEKTLDVDKLSTYKGAMMYRAMESIKKIDPRSLQRKVKLFQKEEISKQEFRDRVLEKQICMKKKGQFKLCCYKCSVEVIDGEDLRVLKGTYHVVIDKEFKTLIVTKPHKKPNQKKIEGLQKAEKIYCKKCGMDWGIYFIYNTLPLPTIKCESFKIRNTEDGKISTYKKWLNVPFVIEACELSEIVDLLEE</sequence>
<evidence type="ECO:0000256" key="11">
    <source>
        <dbReference type="ARBA" id="ARBA00022801"/>
    </source>
</evidence>
<evidence type="ECO:0000256" key="19">
    <source>
        <dbReference type="ARBA" id="ARBA00049390"/>
    </source>
</evidence>
<keyword evidence="17" id="KW-0694">RNA-binding</keyword>
<organism evidence="24 25">
    <name type="scientific">Potamilus streckersoni</name>
    <dbReference type="NCBI Taxonomy" id="2493646"/>
    <lineage>
        <taxon>Eukaryota</taxon>
        <taxon>Metazoa</taxon>
        <taxon>Spiralia</taxon>
        <taxon>Lophotrochozoa</taxon>
        <taxon>Mollusca</taxon>
        <taxon>Bivalvia</taxon>
        <taxon>Autobranchia</taxon>
        <taxon>Heteroconchia</taxon>
        <taxon>Palaeoheterodonta</taxon>
        <taxon>Unionida</taxon>
        <taxon>Unionoidea</taxon>
        <taxon>Unionidae</taxon>
        <taxon>Ambleminae</taxon>
        <taxon>Lampsilini</taxon>
        <taxon>Potamilus</taxon>
    </lineage>
</organism>
<evidence type="ECO:0000256" key="12">
    <source>
        <dbReference type="ARBA" id="ARBA00022806"/>
    </source>
</evidence>
<keyword evidence="5" id="KW-1017">Isopeptide bond</keyword>
<name>A0AAE0VYF6_9BIVA</name>
<dbReference type="AlphaFoldDB" id="A0AAE0VYF6"/>
<dbReference type="Proteomes" id="UP001195483">
    <property type="component" value="Unassembled WGS sequence"/>
</dbReference>
<dbReference type="GO" id="GO:0005737">
    <property type="term" value="C:cytoplasm"/>
    <property type="evidence" value="ECO:0007669"/>
    <property type="project" value="UniProtKB-SubCell"/>
</dbReference>
<dbReference type="InterPro" id="IPR051363">
    <property type="entry name" value="RLR_Helicase"/>
</dbReference>
<dbReference type="InterPro" id="IPR014001">
    <property type="entry name" value="Helicase_ATP-bd"/>
</dbReference>
<reference evidence="24" key="3">
    <citation type="submission" date="2023-05" db="EMBL/GenBank/DDBJ databases">
        <authorList>
            <person name="Smith C.H."/>
        </authorList>
    </citation>
    <scope>NUCLEOTIDE SEQUENCE</scope>
    <source>
        <strain evidence="24">CHS0354</strain>
        <tissue evidence="24">Mantle</tissue>
    </source>
</reference>
<dbReference type="Pfam" id="PF18119">
    <property type="entry name" value="RIG-I_C"/>
    <property type="match status" value="1"/>
</dbReference>
<dbReference type="PANTHER" id="PTHR14074:SF16">
    <property type="entry name" value="ANTIVIRAL INNATE IMMUNE RESPONSE RECEPTOR RIG-I"/>
    <property type="match status" value="1"/>
</dbReference>
<keyword evidence="18" id="KW-0051">Antiviral defense</keyword>
<feature type="domain" description="Helicase ATP-binding" evidence="21">
    <location>
        <begin position="357"/>
        <end position="532"/>
    </location>
</feature>
<keyword evidence="14" id="KW-0067">ATP-binding</keyword>
<evidence type="ECO:0000256" key="10">
    <source>
        <dbReference type="ARBA" id="ARBA00022741"/>
    </source>
</evidence>
<dbReference type="InterPro" id="IPR021673">
    <property type="entry name" value="RLR_CTR"/>
</dbReference>
<feature type="domain" description="Helicase C-terminal" evidence="22">
    <location>
        <begin position="720"/>
        <end position="876"/>
    </location>
</feature>
<evidence type="ECO:0000256" key="14">
    <source>
        <dbReference type="ARBA" id="ARBA00022840"/>
    </source>
</evidence>
<keyword evidence="6" id="KW-0597">Phosphoprotein</keyword>
<keyword evidence="16" id="KW-0391">Immunity</keyword>
<evidence type="ECO:0000256" key="9">
    <source>
        <dbReference type="ARBA" id="ARBA00022737"/>
    </source>
</evidence>
<evidence type="ECO:0000256" key="13">
    <source>
        <dbReference type="ARBA" id="ARBA00022833"/>
    </source>
</evidence>
<comment type="catalytic activity">
    <reaction evidence="19">
        <text>ATP + H2O = ADP + phosphate + H(+)</text>
        <dbReference type="Rhea" id="RHEA:13065"/>
        <dbReference type="ChEBI" id="CHEBI:15377"/>
        <dbReference type="ChEBI" id="CHEBI:15378"/>
        <dbReference type="ChEBI" id="CHEBI:30616"/>
        <dbReference type="ChEBI" id="CHEBI:43474"/>
        <dbReference type="ChEBI" id="CHEBI:456216"/>
        <dbReference type="EC" id="3.6.4.13"/>
    </reaction>
    <physiologicalReaction direction="left-to-right" evidence="19">
        <dbReference type="Rhea" id="RHEA:13066"/>
    </physiologicalReaction>
</comment>
<reference evidence="24" key="1">
    <citation type="journal article" date="2021" name="Genome Biol. Evol.">
        <title>A High-Quality Reference Genome for a Parasitic Bivalve with Doubly Uniparental Inheritance (Bivalvia: Unionida).</title>
        <authorList>
            <person name="Smith C.H."/>
        </authorList>
    </citation>
    <scope>NUCLEOTIDE SEQUENCE</scope>
    <source>
        <strain evidence="24">CHS0354</strain>
    </source>
</reference>
<evidence type="ECO:0000256" key="3">
    <source>
        <dbReference type="ARBA" id="ARBA00012552"/>
    </source>
</evidence>
<dbReference type="PANTHER" id="PTHR14074">
    <property type="entry name" value="HELICASE WITH DEATH DOMAIN-RELATED"/>
    <property type="match status" value="1"/>
</dbReference>
<keyword evidence="4" id="KW-0963">Cytoplasm</keyword>
<keyword evidence="8" id="KW-0479">Metal-binding</keyword>
<evidence type="ECO:0000256" key="16">
    <source>
        <dbReference type="ARBA" id="ARBA00022859"/>
    </source>
</evidence>
<evidence type="ECO:0000259" key="21">
    <source>
        <dbReference type="PROSITE" id="PS51192"/>
    </source>
</evidence>
<keyword evidence="10" id="KW-0547">Nucleotide-binding</keyword>
<evidence type="ECO:0000256" key="4">
    <source>
        <dbReference type="ARBA" id="ARBA00022490"/>
    </source>
</evidence>
<dbReference type="PROSITE" id="PS51789">
    <property type="entry name" value="RLR_CTR"/>
    <property type="match status" value="1"/>
</dbReference>
<dbReference type="PROSITE" id="PS51194">
    <property type="entry name" value="HELICASE_CTER"/>
    <property type="match status" value="1"/>
</dbReference>
<dbReference type="InterPro" id="IPR011545">
    <property type="entry name" value="DEAD/DEAH_box_helicase_dom"/>
</dbReference>
<evidence type="ECO:0000259" key="23">
    <source>
        <dbReference type="PROSITE" id="PS51789"/>
    </source>
</evidence>
<evidence type="ECO:0000259" key="22">
    <source>
        <dbReference type="PROSITE" id="PS51194"/>
    </source>
</evidence>
<dbReference type="GO" id="GO:0003724">
    <property type="term" value="F:RNA helicase activity"/>
    <property type="evidence" value="ECO:0007669"/>
    <property type="project" value="UniProtKB-EC"/>
</dbReference>
<dbReference type="SMART" id="SM00490">
    <property type="entry name" value="HELICc"/>
    <property type="match status" value="1"/>
</dbReference>
<dbReference type="GO" id="GO:0016787">
    <property type="term" value="F:hydrolase activity"/>
    <property type="evidence" value="ECO:0007669"/>
    <property type="project" value="UniProtKB-KW"/>
</dbReference>
<evidence type="ECO:0000256" key="17">
    <source>
        <dbReference type="ARBA" id="ARBA00022884"/>
    </source>
</evidence>
<keyword evidence="25" id="KW-1185">Reference proteome</keyword>
<evidence type="ECO:0000256" key="1">
    <source>
        <dbReference type="ARBA" id="ARBA00004496"/>
    </source>
</evidence>
<dbReference type="InterPro" id="IPR031964">
    <property type="entry name" value="CARD_dom"/>
</dbReference>
<keyword evidence="12" id="KW-0347">Helicase</keyword>
<dbReference type="Pfam" id="PF00270">
    <property type="entry name" value="DEAD"/>
    <property type="match status" value="1"/>
</dbReference>
<dbReference type="InterPro" id="IPR001650">
    <property type="entry name" value="Helicase_C-like"/>
</dbReference>
<dbReference type="Pfam" id="PF00271">
    <property type="entry name" value="Helicase_C"/>
    <property type="match status" value="1"/>
</dbReference>
<dbReference type="Gene3D" id="3.40.50.300">
    <property type="entry name" value="P-loop containing nucleotide triphosphate hydrolases"/>
    <property type="match status" value="2"/>
</dbReference>
<evidence type="ECO:0000256" key="2">
    <source>
        <dbReference type="ARBA" id="ARBA00006866"/>
    </source>
</evidence>
<evidence type="ECO:0000256" key="5">
    <source>
        <dbReference type="ARBA" id="ARBA00022499"/>
    </source>
</evidence>
<evidence type="ECO:0000256" key="15">
    <source>
        <dbReference type="ARBA" id="ARBA00022843"/>
    </source>
</evidence>
<evidence type="ECO:0000313" key="24">
    <source>
        <dbReference type="EMBL" id="KAK3594736.1"/>
    </source>
</evidence>
<dbReference type="Gene3D" id="1.10.533.10">
    <property type="entry name" value="Death Domain, Fas"/>
    <property type="match status" value="2"/>
</dbReference>
<dbReference type="Pfam" id="PF11648">
    <property type="entry name" value="RIG-I_C-RD"/>
    <property type="match status" value="1"/>
</dbReference>
<protein>
    <recommendedName>
        <fullName evidence="3">RNA helicase</fullName>
        <ecNumber evidence="3">3.6.4.13</ecNumber>
    </recommendedName>
</protein>
<proteinExistence type="inferred from homology"/>
<dbReference type="Gene3D" id="2.170.150.30">
    <property type="entry name" value="RIG-I-like receptor, C-terminal regulatory domain"/>
    <property type="match status" value="1"/>
</dbReference>
<keyword evidence="15" id="KW-0832">Ubl conjugation</keyword>
<dbReference type="InterPro" id="IPR011029">
    <property type="entry name" value="DEATH-like_dom_sf"/>
</dbReference>
<comment type="subcellular location">
    <subcellularLocation>
        <location evidence="1">Cytoplasm</location>
    </subcellularLocation>
</comment>
<accession>A0AAE0VYF6</accession>
<evidence type="ECO:0000256" key="7">
    <source>
        <dbReference type="ARBA" id="ARBA00022588"/>
    </source>
</evidence>
<dbReference type="InterPro" id="IPR038557">
    <property type="entry name" value="RLR_C_sf"/>
</dbReference>
<evidence type="ECO:0000256" key="8">
    <source>
        <dbReference type="ARBA" id="ARBA00022723"/>
    </source>
</evidence>
<evidence type="ECO:0000256" key="20">
    <source>
        <dbReference type="SAM" id="MobiDB-lite"/>
    </source>
</evidence>
<comment type="similarity">
    <text evidence="2">Belongs to the helicase family. RLR subfamily.</text>
</comment>
<reference evidence="24" key="2">
    <citation type="journal article" date="2021" name="Genome Biol. Evol.">
        <title>Developing a high-quality reference genome for a parasitic bivalve with doubly uniparental inheritance (Bivalvia: Unionida).</title>
        <authorList>
            <person name="Smith C.H."/>
        </authorList>
    </citation>
    <scope>NUCLEOTIDE SEQUENCE</scope>
    <source>
        <strain evidence="24">CHS0354</strain>
        <tissue evidence="24">Mantle</tissue>
    </source>
</reference>
<keyword evidence="13" id="KW-0862">Zinc</keyword>
<dbReference type="GO" id="GO:0045087">
    <property type="term" value="P:innate immune response"/>
    <property type="evidence" value="ECO:0007669"/>
    <property type="project" value="UniProtKB-KW"/>
</dbReference>
<evidence type="ECO:0000256" key="18">
    <source>
        <dbReference type="ARBA" id="ARBA00023118"/>
    </source>
</evidence>
<evidence type="ECO:0000256" key="6">
    <source>
        <dbReference type="ARBA" id="ARBA00022553"/>
    </source>
</evidence>
<evidence type="ECO:0000313" key="25">
    <source>
        <dbReference type="Proteomes" id="UP001195483"/>
    </source>
</evidence>
<keyword evidence="7" id="KW-0399">Innate immunity</keyword>
<feature type="domain" description="RLR CTR" evidence="23">
    <location>
        <begin position="903"/>
        <end position="1033"/>
    </location>
</feature>
<dbReference type="InterPro" id="IPR027417">
    <property type="entry name" value="P-loop_NTPase"/>
</dbReference>
<dbReference type="SMART" id="SM00487">
    <property type="entry name" value="DEXDc"/>
    <property type="match status" value="1"/>
</dbReference>
<keyword evidence="11" id="KW-0378">Hydrolase</keyword>
<dbReference type="GO" id="GO:0046872">
    <property type="term" value="F:metal ion binding"/>
    <property type="evidence" value="ECO:0007669"/>
    <property type="project" value="UniProtKB-KW"/>
</dbReference>
<dbReference type="Gene3D" id="1.20.1320.30">
    <property type="match status" value="1"/>
</dbReference>
<dbReference type="PROSITE" id="PS51192">
    <property type="entry name" value="HELICASE_ATP_BIND_1"/>
    <property type="match status" value="1"/>
</dbReference>
<gene>
    <name evidence="24" type="ORF">CHS0354_014161</name>
</gene>
<keyword evidence="9" id="KW-0677">Repeat</keyword>
<dbReference type="GO" id="GO:0005524">
    <property type="term" value="F:ATP binding"/>
    <property type="evidence" value="ECO:0007669"/>
    <property type="project" value="UniProtKB-KW"/>
</dbReference>
<feature type="region of interest" description="Disordered" evidence="20">
    <location>
        <begin position="227"/>
        <end position="259"/>
    </location>
</feature>